<evidence type="ECO:0000313" key="2">
    <source>
        <dbReference type="Proteomes" id="UP000464658"/>
    </source>
</evidence>
<reference evidence="1 2" key="1">
    <citation type="submission" date="2019-12" db="EMBL/GenBank/DDBJ databases">
        <title>Full genome sequence of a Bacillus safensis strain isolated from commercially available natto in Indonesia.</title>
        <authorList>
            <person name="Yoshida M."/>
            <person name="Uomi M."/>
            <person name="Waturangi D."/>
            <person name="Ekaputri J.J."/>
            <person name="Setiamarga D.H.E."/>
        </authorList>
    </citation>
    <scope>NUCLEOTIDE SEQUENCE [LARGE SCALE GENOMIC DNA]</scope>
    <source>
        <strain evidence="1 2">IDN1</strain>
    </source>
</reference>
<dbReference type="EMBL" id="AP021906">
    <property type="protein sequence ID" value="BBP92698.1"/>
    <property type="molecule type" value="Genomic_DNA"/>
</dbReference>
<accession>A0A5S9MHY5</accession>
<organism evidence="1 2">
    <name type="scientific">Bacillus safensis</name>
    <dbReference type="NCBI Taxonomy" id="561879"/>
    <lineage>
        <taxon>Bacteria</taxon>
        <taxon>Bacillati</taxon>
        <taxon>Bacillota</taxon>
        <taxon>Bacilli</taxon>
        <taxon>Bacillales</taxon>
        <taxon>Bacillaceae</taxon>
        <taxon>Bacillus</taxon>
    </lineage>
</organism>
<evidence type="ECO:0000313" key="1">
    <source>
        <dbReference type="EMBL" id="BBP92698.1"/>
    </source>
</evidence>
<gene>
    <name evidence="1" type="ORF">BsIDN1_63160</name>
</gene>
<name>A0A5S9MHY5_BACIA</name>
<protein>
    <submittedName>
        <fullName evidence="1">Uncharacterized protein</fullName>
    </submittedName>
</protein>
<dbReference type="AlphaFoldDB" id="A0A5S9MHY5"/>
<proteinExistence type="predicted"/>
<dbReference type="Proteomes" id="UP000464658">
    <property type="component" value="Chromosome"/>
</dbReference>
<sequence>MDQAKVNKGAAYLKTQQLTSSITTSKGQAVSKTYSLKTTPVFEQSKVKQAQEIIKKNGVASSTKTLTEAVKQYRITTEPTVNQTKLNQALSYLTKQKNEGRCTKNRRSRLCSISDQNRCHLNRCTS</sequence>